<gene>
    <name evidence="8 10 13" type="primary">xylB</name>
    <name evidence="13" type="ORF">RM555_13165</name>
</gene>
<evidence type="ECO:0000256" key="7">
    <source>
        <dbReference type="ARBA" id="ARBA00023277"/>
    </source>
</evidence>
<evidence type="ECO:0000256" key="9">
    <source>
        <dbReference type="RuleBase" id="RU003733"/>
    </source>
</evidence>
<evidence type="ECO:0000313" key="14">
    <source>
        <dbReference type="Proteomes" id="UP001180973"/>
    </source>
</evidence>
<dbReference type="InterPro" id="IPR018483">
    <property type="entry name" value="Carb_kinase_FGGY_CS"/>
</dbReference>
<evidence type="ECO:0000256" key="10">
    <source>
        <dbReference type="RuleBase" id="RU364073"/>
    </source>
</evidence>
<evidence type="ECO:0000313" key="13">
    <source>
        <dbReference type="EMBL" id="MDT0529938.1"/>
    </source>
</evidence>
<dbReference type="GO" id="GO:0004856">
    <property type="term" value="F:D-xylulokinase activity"/>
    <property type="evidence" value="ECO:0007669"/>
    <property type="project" value="UniProtKB-EC"/>
</dbReference>
<evidence type="ECO:0000259" key="12">
    <source>
        <dbReference type="Pfam" id="PF02782"/>
    </source>
</evidence>
<dbReference type="InterPro" id="IPR018485">
    <property type="entry name" value="FGGY_C"/>
</dbReference>
<comment type="similarity">
    <text evidence="1 8 9">Belongs to the FGGY kinase family.</text>
</comment>
<keyword evidence="6 8" id="KW-0067">ATP-binding</keyword>
<dbReference type="InterPro" id="IPR000577">
    <property type="entry name" value="Carb_kinase_FGGY"/>
</dbReference>
<dbReference type="SUPFAM" id="SSF53067">
    <property type="entry name" value="Actin-like ATPase domain"/>
    <property type="match status" value="2"/>
</dbReference>
<evidence type="ECO:0000256" key="6">
    <source>
        <dbReference type="ARBA" id="ARBA00022840"/>
    </source>
</evidence>
<feature type="active site" description="Proton acceptor" evidence="8">
    <location>
        <position position="239"/>
    </location>
</feature>
<dbReference type="PANTHER" id="PTHR43095">
    <property type="entry name" value="SUGAR KINASE"/>
    <property type="match status" value="1"/>
</dbReference>
<keyword evidence="4 8" id="KW-0547">Nucleotide-binding</keyword>
<feature type="domain" description="Carbohydrate kinase FGGY N-terminal" evidence="11">
    <location>
        <begin position="4"/>
        <end position="246"/>
    </location>
</feature>
<sequence>MAIVAGVDSSTQSCKVVVRDAETGALLRQGRAPHPDGTEVDPSAWWSALGAAVDAVGGLADVAAVSVAGQQHGMVCLDEAGDVVRPALLWNDTRSAGAAAELVEEAGGGEAGRRFWADAVGSVPVASFTVTKLRWLARHEPERAARVAAVCLPHDWLTWRLAGAPGLAALRTDRGDASGTGYWSPATGDYRLDLLEGAFGRRPHVPAVLGPAEPAGTVRPDALRGLPADGAVLGPGTGDNAAAALGVGAGPGDVVVSIGTSGTVFSVADAPAADPGGTVAGFADATGRFLPLVCTLNAARVLDAAAAMLRVDLDELARLALSAPAGADGLVMVPYLEGERTPDRPLASGAVHGLTLRTSTAAHLARAAVEGLLCALADGLDALTAQGAAVRRVILVGGGARSAAVRRIAPQVLGVPVVVPPPGEYVADGAARQAAWVALGGAAPPTWSVHGTEEYAAAPVPAIRQRYAAAREHFLDRVDAVAG</sequence>
<dbReference type="PIRSF" id="PIRSF000538">
    <property type="entry name" value="GlpK"/>
    <property type="match status" value="1"/>
</dbReference>
<keyword evidence="2 8" id="KW-0859">Xylose metabolism</keyword>
<dbReference type="PANTHER" id="PTHR43095:SF5">
    <property type="entry name" value="XYLULOSE KINASE"/>
    <property type="match status" value="1"/>
</dbReference>
<evidence type="ECO:0000256" key="1">
    <source>
        <dbReference type="ARBA" id="ARBA00009156"/>
    </source>
</evidence>
<dbReference type="NCBIfam" id="TIGR01312">
    <property type="entry name" value="XylB"/>
    <property type="match status" value="1"/>
</dbReference>
<evidence type="ECO:0000256" key="3">
    <source>
        <dbReference type="ARBA" id="ARBA00022679"/>
    </source>
</evidence>
<proteinExistence type="inferred from homology"/>
<comment type="function">
    <text evidence="8">Catalyzes the phosphorylation of D-xylulose to D-xylulose 5-phosphate.</text>
</comment>
<evidence type="ECO:0000259" key="11">
    <source>
        <dbReference type="Pfam" id="PF00370"/>
    </source>
</evidence>
<dbReference type="PROSITE" id="PS00445">
    <property type="entry name" value="FGGY_KINASES_2"/>
    <property type="match status" value="1"/>
</dbReference>
<dbReference type="PROSITE" id="PS00933">
    <property type="entry name" value="FGGY_KINASES_1"/>
    <property type="match status" value="1"/>
</dbReference>
<keyword evidence="5 8" id="KW-0418">Kinase</keyword>
<evidence type="ECO:0000256" key="5">
    <source>
        <dbReference type="ARBA" id="ARBA00022777"/>
    </source>
</evidence>
<evidence type="ECO:0000256" key="8">
    <source>
        <dbReference type="HAMAP-Rule" id="MF_02220"/>
    </source>
</evidence>
<dbReference type="InterPro" id="IPR006000">
    <property type="entry name" value="Xylulokinase"/>
</dbReference>
<keyword evidence="7 8" id="KW-0119">Carbohydrate metabolism</keyword>
<dbReference type="InterPro" id="IPR050406">
    <property type="entry name" value="FGGY_Carb_Kinase"/>
</dbReference>
<dbReference type="InterPro" id="IPR043129">
    <property type="entry name" value="ATPase_NBD"/>
</dbReference>
<dbReference type="HAMAP" id="MF_02220">
    <property type="entry name" value="XylB"/>
    <property type="match status" value="1"/>
</dbReference>
<dbReference type="Pfam" id="PF00370">
    <property type="entry name" value="FGGY_N"/>
    <property type="match status" value="1"/>
</dbReference>
<accession>A0ABU2WVI7</accession>
<dbReference type="RefSeq" id="WP_311412002.1">
    <property type="nucleotide sequence ID" value="NZ_JAVRFL010000013.1"/>
</dbReference>
<name>A0ABU2WVI7_9ACTN</name>
<dbReference type="Pfam" id="PF02782">
    <property type="entry name" value="FGGY_C"/>
    <property type="match status" value="1"/>
</dbReference>
<organism evidence="13 14">
    <name type="scientific">Micromonospora reichwaldensis</name>
    <dbReference type="NCBI Taxonomy" id="3075516"/>
    <lineage>
        <taxon>Bacteria</taxon>
        <taxon>Bacillati</taxon>
        <taxon>Actinomycetota</taxon>
        <taxon>Actinomycetes</taxon>
        <taxon>Micromonosporales</taxon>
        <taxon>Micromonosporaceae</taxon>
        <taxon>Micromonospora</taxon>
    </lineage>
</organism>
<keyword evidence="14" id="KW-1185">Reference proteome</keyword>
<dbReference type="EC" id="2.7.1.17" evidence="8 10"/>
<dbReference type="InterPro" id="IPR018484">
    <property type="entry name" value="FGGY_N"/>
</dbReference>
<protein>
    <recommendedName>
        <fullName evidence="8 10">Xylulose kinase</fullName>
        <shortName evidence="8 10">Xylulokinase</shortName>
        <ecNumber evidence="8 10">2.7.1.17</ecNumber>
    </recommendedName>
</protein>
<feature type="binding site" evidence="8">
    <location>
        <begin position="71"/>
        <end position="72"/>
    </location>
    <ligand>
        <name>substrate</name>
    </ligand>
</feature>
<feature type="domain" description="Carbohydrate kinase FGGY C-terminal" evidence="12">
    <location>
        <begin position="255"/>
        <end position="436"/>
    </location>
</feature>
<comment type="caution">
    <text evidence="13">The sequence shown here is derived from an EMBL/GenBank/DDBJ whole genome shotgun (WGS) entry which is preliminary data.</text>
</comment>
<dbReference type="EMBL" id="JAVRFL010000013">
    <property type="protein sequence ID" value="MDT0529938.1"/>
    <property type="molecule type" value="Genomic_DNA"/>
</dbReference>
<dbReference type="Proteomes" id="UP001180973">
    <property type="component" value="Unassembled WGS sequence"/>
</dbReference>
<comment type="catalytic activity">
    <reaction evidence="8 10">
        <text>D-xylulose + ATP = D-xylulose 5-phosphate + ADP + H(+)</text>
        <dbReference type="Rhea" id="RHEA:10964"/>
        <dbReference type="ChEBI" id="CHEBI:15378"/>
        <dbReference type="ChEBI" id="CHEBI:17140"/>
        <dbReference type="ChEBI" id="CHEBI:30616"/>
        <dbReference type="ChEBI" id="CHEBI:57737"/>
        <dbReference type="ChEBI" id="CHEBI:456216"/>
        <dbReference type="EC" id="2.7.1.17"/>
    </reaction>
</comment>
<feature type="site" description="Important for activity" evidence="8">
    <location>
        <position position="8"/>
    </location>
</feature>
<dbReference type="CDD" id="cd07809">
    <property type="entry name" value="ASKHA_NBD_FGGY_BaXK-like"/>
    <property type="match status" value="1"/>
</dbReference>
<keyword evidence="3 8" id="KW-0808">Transferase</keyword>
<reference evidence="13" key="1">
    <citation type="submission" date="2023-09" db="EMBL/GenBank/DDBJ databases">
        <title>30 novel species of actinomycetes from the DSMZ collection.</title>
        <authorList>
            <person name="Nouioui I."/>
        </authorList>
    </citation>
    <scope>NUCLEOTIDE SEQUENCE</scope>
    <source>
        <strain evidence="13">DSM 115977</strain>
    </source>
</reference>
<dbReference type="Gene3D" id="3.30.420.40">
    <property type="match status" value="2"/>
</dbReference>
<evidence type="ECO:0000256" key="4">
    <source>
        <dbReference type="ARBA" id="ARBA00022741"/>
    </source>
</evidence>
<evidence type="ECO:0000256" key="2">
    <source>
        <dbReference type="ARBA" id="ARBA00022629"/>
    </source>
</evidence>